<dbReference type="NCBIfam" id="NF008273">
    <property type="entry name" value="PRK11050.1"/>
    <property type="match status" value="1"/>
</dbReference>
<dbReference type="Pfam" id="PF01325">
    <property type="entry name" value="Fe_dep_repress"/>
    <property type="match status" value="1"/>
</dbReference>
<dbReference type="PANTHER" id="PTHR33238:SF11">
    <property type="entry name" value="TRANSCRIPTIONAL REGULATOR MNTR"/>
    <property type="match status" value="1"/>
</dbReference>
<dbReference type="GO" id="GO:0003700">
    <property type="term" value="F:DNA-binding transcription factor activity"/>
    <property type="evidence" value="ECO:0007669"/>
    <property type="project" value="InterPro"/>
</dbReference>
<dbReference type="EMBL" id="LSZQ01000046">
    <property type="protein sequence ID" value="KXU35538.1"/>
    <property type="molecule type" value="Genomic_DNA"/>
</dbReference>
<evidence type="ECO:0000259" key="14">
    <source>
        <dbReference type="PROSITE" id="PS50944"/>
    </source>
</evidence>
<dbReference type="InterPro" id="IPR001367">
    <property type="entry name" value="Fe_dep_repressor"/>
</dbReference>
<keyword evidence="8" id="KW-0238">DNA-binding</keyword>
<gene>
    <name evidence="15" type="ORF">AXK11_05975</name>
</gene>
<keyword evidence="7" id="KW-0805">Transcription regulation</keyword>
<dbReference type="Gene3D" id="1.10.10.10">
    <property type="entry name" value="Winged helix-like DNA-binding domain superfamily/Winged helix DNA-binding domain"/>
    <property type="match status" value="1"/>
</dbReference>
<evidence type="ECO:0000256" key="10">
    <source>
        <dbReference type="ARBA" id="ARBA00023163"/>
    </source>
</evidence>
<dbReference type="SMART" id="SM00419">
    <property type="entry name" value="HTH_CRP"/>
    <property type="match status" value="1"/>
</dbReference>
<comment type="similarity">
    <text evidence="2">Belongs to the DtxR/MntR family.</text>
</comment>
<dbReference type="Pfam" id="PF02742">
    <property type="entry name" value="Fe_dep_repr_C"/>
    <property type="match status" value="1"/>
</dbReference>
<reference evidence="16" key="1">
    <citation type="submission" date="2016-02" db="EMBL/GenBank/DDBJ databases">
        <authorList>
            <person name="Sanders J.G."/>
            <person name="Lin J.Y."/>
            <person name="Wertz J.T."/>
            <person name="Russell J.A."/>
            <person name="Moreau C.S."/>
            <person name="Powell S."/>
        </authorList>
    </citation>
    <scope>NUCLEOTIDE SEQUENCE [LARGE SCALE GENOMIC DNA]</scope>
    <source>
        <strain evidence="16">CAG34</strain>
    </source>
</reference>
<organism evidence="15 16">
    <name type="scientific">Cephaloticoccus primus</name>
    <dbReference type="NCBI Taxonomy" id="1548207"/>
    <lineage>
        <taxon>Bacteria</taxon>
        <taxon>Pseudomonadati</taxon>
        <taxon>Verrucomicrobiota</taxon>
        <taxon>Opitutia</taxon>
        <taxon>Opitutales</taxon>
        <taxon>Opitutaceae</taxon>
        <taxon>Cephaloticoccus</taxon>
    </lineage>
</organism>
<keyword evidence="6" id="KW-0678">Repressor</keyword>
<accession>A0A139SLW4</accession>
<comment type="caution">
    <text evidence="15">The sequence shown here is derived from an EMBL/GenBank/DDBJ whole genome shotgun (WGS) entry which is preliminary data.</text>
</comment>
<keyword evidence="10" id="KW-0804">Transcription</keyword>
<evidence type="ECO:0000256" key="7">
    <source>
        <dbReference type="ARBA" id="ARBA00023015"/>
    </source>
</evidence>
<evidence type="ECO:0000256" key="9">
    <source>
        <dbReference type="ARBA" id="ARBA00023159"/>
    </source>
</evidence>
<dbReference type="SMART" id="SM00529">
    <property type="entry name" value="HTH_DTXR"/>
    <property type="match status" value="1"/>
</dbReference>
<dbReference type="InterPro" id="IPR050536">
    <property type="entry name" value="DtxR_MntR_Metal-Reg"/>
</dbReference>
<evidence type="ECO:0000256" key="13">
    <source>
        <dbReference type="ARBA" id="ARBA00032593"/>
    </source>
</evidence>
<evidence type="ECO:0000256" key="1">
    <source>
        <dbReference type="ARBA" id="ARBA00004496"/>
    </source>
</evidence>
<dbReference type="AlphaFoldDB" id="A0A139SLW4"/>
<dbReference type="InterPro" id="IPR022689">
    <property type="entry name" value="Iron_dep_repressor"/>
</dbReference>
<evidence type="ECO:0000313" key="15">
    <source>
        <dbReference type="EMBL" id="KXU35538.1"/>
    </source>
</evidence>
<protein>
    <recommendedName>
        <fullName evidence="4">Transcriptional regulator MntR</fullName>
    </recommendedName>
    <alternativeName>
        <fullName evidence="13">Manganese transport regulator</fullName>
    </alternativeName>
</protein>
<evidence type="ECO:0000256" key="8">
    <source>
        <dbReference type="ARBA" id="ARBA00023125"/>
    </source>
</evidence>
<keyword evidence="11" id="KW-0464">Manganese</keyword>
<evidence type="ECO:0000256" key="5">
    <source>
        <dbReference type="ARBA" id="ARBA00022490"/>
    </source>
</evidence>
<keyword evidence="9" id="KW-0010">Activator</keyword>
<dbReference type="STRING" id="1548207.AXK11_05975"/>
<dbReference type="GO" id="GO:0003677">
    <property type="term" value="F:DNA binding"/>
    <property type="evidence" value="ECO:0007669"/>
    <property type="project" value="UniProtKB-KW"/>
</dbReference>
<evidence type="ECO:0000256" key="11">
    <source>
        <dbReference type="ARBA" id="ARBA00023211"/>
    </source>
</evidence>
<dbReference type="PROSITE" id="PS50944">
    <property type="entry name" value="HTH_DTXR"/>
    <property type="match status" value="1"/>
</dbReference>
<comment type="function">
    <text evidence="12">In the presence of manganese, represses expression of mntH and mntS. Up-regulates expression of mntP.</text>
</comment>
<keyword evidence="5" id="KW-0963">Cytoplasm</keyword>
<dbReference type="GO" id="GO:0046914">
    <property type="term" value="F:transition metal ion binding"/>
    <property type="evidence" value="ECO:0007669"/>
    <property type="project" value="InterPro"/>
</dbReference>
<sequence>METARAAALRSTREAHSRETVEDYVEAIADLVETTGEARVTDLARLLGVSHVTVNRTIARLQRDGFVSSQPYRAIFLTDTGKKIAVESKARHQTVENFLRAIGVPAAVAQKDAEGIEHHVSRETLAAFQRLTQQT</sequence>
<dbReference type="Proteomes" id="UP000070058">
    <property type="component" value="Unassembled WGS sequence"/>
</dbReference>
<feature type="domain" description="HTH dtxR-type" evidence="14">
    <location>
        <begin position="18"/>
        <end position="78"/>
    </location>
</feature>
<evidence type="ECO:0000256" key="6">
    <source>
        <dbReference type="ARBA" id="ARBA00022491"/>
    </source>
</evidence>
<proteinExistence type="inferred from homology"/>
<comment type="subunit">
    <text evidence="3">Homodimer.</text>
</comment>
<dbReference type="GO" id="GO:0046983">
    <property type="term" value="F:protein dimerization activity"/>
    <property type="evidence" value="ECO:0007669"/>
    <property type="project" value="InterPro"/>
</dbReference>
<dbReference type="SUPFAM" id="SSF47979">
    <property type="entry name" value="Iron-dependent repressor protein, dimerization domain"/>
    <property type="match status" value="1"/>
</dbReference>
<keyword evidence="16" id="KW-1185">Reference proteome</keyword>
<dbReference type="SUPFAM" id="SSF46785">
    <property type="entry name" value="Winged helix' DNA-binding domain"/>
    <property type="match status" value="1"/>
</dbReference>
<dbReference type="InterPro" id="IPR036421">
    <property type="entry name" value="Fe_dep_repressor_sf"/>
</dbReference>
<dbReference type="InterPro" id="IPR036390">
    <property type="entry name" value="WH_DNA-bd_sf"/>
</dbReference>
<dbReference type="GO" id="GO:0005737">
    <property type="term" value="C:cytoplasm"/>
    <property type="evidence" value="ECO:0007669"/>
    <property type="project" value="UniProtKB-SubCell"/>
</dbReference>
<evidence type="ECO:0000256" key="3">
    <source>
        <dbReference type="ARBA" id="ARBA00011738"/>
    </source>
</evidence>
<evidence type="ECO:0000256" key="2">
    <source>
        <dbReference type="ARBA" id="ARBA00007871"/>
    </source>
</evidence>
<dbReference type="Gene3D" id="1.10.60.10">
    <property type="entry name" value="Iron dependent repressor, metal binding and dimerisation domain"/>
    <property type="match status" value="1"/>
</dbReference>
<evidence type="ECO:0000256" key="12">
    <source>
        <dbReference type="ARBA" id="ARBA00025185"/>
    </source>
</evidence>
<dbReference type="InterPro" id="IPR036388">
    <property type="entry name" value="WH-like_DNA-bd_sf"/>
</dbReference>
<dbReference type="InterPro" id="IPR012318">
    <property type="entry name" value="HTH_CRP"/>
</dbReference>
<comment type="subcellular location">
    <subcellularLocation>
        <location evidence="1">Cytoplasm</location>
    </subcellularLocation>
</comment>
<dbReference type="InterPro" id="IPR022687">
    <property type="entry name" value="HTH_DTXR"/>
</dbReference>
<dbReference type="PANTHER" id="PTHR33238">
    <property type="entry name" value="IRON (METAL) DEPENDENT REPRESSOR, DTXR FAMILY"/>
    <property type="match status" value="1"/>
</dbReference>
<evidence type="ECO:0000256" key="4">
    <source>
        <dbReference type="ARBA" id="ARBA00022386"/>
    </source>
</evidence>
<name>A0A139SLW4_9BACT</name>
<evidence type="ECO:0000313" key="16">
    <source>
        <dbReference type="Proteomes" id="UP000070058"/>
    </source>
</evidence>